<feature type="transmembrane region" description="Helical" evidence="1">
    <location>
        <begin position="53"/>
        <end position="75"/>
    </location>
</feature>
<gene>
    <name evidence="3" type="ORF">GCM10007894_23870</name>
</gene>
<feature type="transmembrane region" description="Helical" evidence="1">
    <location>
        <begin position="267"/>
        <end position="288"/>
    </location>
</feature>
<keyword evidence="1" id="KW-1133">Transmembrane helix</keyword>
<feature type="transmembrane region" description="Helical" evidence="1">
    <location>
        <begin position="192"/>
        <end position="210"/>
    </location>
</feature>
<evidence type="ECO:0000259" key="2">
    <source>
        <dbReference type="Pfam" id="PF07786"/>
    </source>
</evidence>
<proteinExistence type="predicted"/>
<name>A0AA37WZ17_9GAMM</name>
<dbReference type="PANTHER" id="PTHR40407:SF1">
    <property type="entry name" value="HEPARAN-ALPHA-GLUCOSAMINIDE N-ACETYLTRANSFERASE CATALYTIC DOMAIN-CONTAINING PROTEIN"/>
    <property type="match status" value="1"/>
</dbReference>
<organism evidence="3 4">
    <name type="scientific">Paraferrimonas haliotis</name>
    <dbReference type="NCBI Taxonomy" id="2013866"/>
    <lineage>
        <taxon>Bacteria</taxon>
        <taxon>Pseudomonadati</taxon>
        <taxon>Pseudomonadota</taxon>
        <taxon>Gammaproteobacteria</taxon>
        <taxon>Alteromonadales</taxon>
        <taxon>Ferrimonadaceae</taxon>
        <taxon>Paraferrimonas</taxon>
    </lineage>
</organism>
<feature type="domain" description="Heparan-alpha-glucosaminide N-acetyltransferase catalytic" evidence="2">
    <location>
        <begin position="5"/>
        <end position="213"/>
    </location>
</feature>
<feature type="transmembrane region" description="Helical" evidence="1">
    <location>
        <begin position="222"/>
        <end position="242"/>
    </location>
</feature>
<feature type="transmembrane region" description="Helical" evidence="1">
    <location>
        <begin position="308"/>
        <end position="329"/>
    </location>
</feature>
<keyword evidence="4" id="KW-1185">Reference proteome</keyword>
<feature type="transmembrane region" description="Helical" evidence="1">
    <location>
        <begin position="87"/>
        <end position="108"/>
    </location>
</feature>
<evidence type="ECO:0000256" key="1">
    <source>
        <dbReference type="SAM" id="Phobius"/>
    </source>
</evidence>
<sequence length="377" mass="43098">MIAKRIQSIDIMRGIVMLIMLLDHVRERFYYHQQVSDPMVIESTSPELFFSRFAAHFCAPIFVFLTGVSAWLYCHPANGQNRSAQEFLLKRGLFLIALECTLITFQWMGNYNTIWLQVIWAIGVSMLALALLLKLPKYWLLSIGLIIVFGHNLLTPIEFEQGQWGYTLWAILHDRGYILPNDLVTIRASYPVLPWVGVILLGYCLGPVYASSYKACKRQSVLLWLGVAAFLTFAVLRGFNIYGETLDWQVQQSFTLSLMSLLNVTKYPPSLAFLLITLSGMLVGLRALESLNPRYGALLSTFGSAPMFFYILHLYVLLFMYHGALWLFGPNYGDLFGFTNMGYVWLVTVLLAVGLYFPTRAFARYKHSSKSAWIKYF</sequence>
<feature type="transmembrane region" description="Helical" evidence="1">
    <location>
        <begin position="114"/>
        <end position="133"/>
    </location>
</feature>
<dbReference type="InterPro" id="IPR012429">
    <property type="entry name" value="HGSNAT_cat"/>
</dbReference>
<reference evidence="3 4" key="1">
    <citation type="journal article" date="2014" name="Int. J. Syst. Evol. Microbiol.">
        <title>Complete genome sequence of Corynebacterium casei LMG S-19264T (=DSM 44701T), isolated from a smear-ripened cheese.</title>
        <authorList>
            <consortium name="US DOE Joint Genome Institute (JGI-PGF)"/>
            <person name="Walter F."/>
            <person name="Albersmeier A."/>
            <person name="Kalinowski J."/>
            <person name="Ruckert C."/>
        </authorList>
    </citation>
    <scope>NUCLEOTIDE SEQUENCE [LARGE SCALE GENOMIC DNA]</scope>
    <source>
        <strain evidence="3 4">NBRC 112785</strain>
    </source>
</reference>
<evidence type="ECO:0000313" key="3">
    <source>
        <dbReference type="EMBL" id="GLS84410.1"/>
    </source>
</evidence>
<dbReference type="RefSeq" id="WP_269844436.1">
    <property type="nucleotide sequence ID" value="NZ_BSPO01000003.1"/>
</dbReference>
<dbReference type="AlphaFoldDB" id="A0AA37WZ17"/>
<dbReference type="Pfam" id="PF07786">
    <property type="entry name" value="HGSNAT_cat"/>
    <property type="match status" value="1"/>
</dbReference>
<dbReference type="EMBL" id="BSPO01000003">
    <property type="protein sequence ID" value="GLS84410.1"/>
    <property type="molecule type" value="Genomic_DNA"/>
</dbReference>
<dbReference type="Proteomes" id="UP001157439">
    <property type="component" value="Unassembled WGS sequence"/>
</dbReference>
<keyword evidence="1" id="KW-0472">Membrane</keyword>
<dbReference type="PANTHER" id="PTHR40407">
    <property type="entry name" value="MEMBRANE PROTEIN-LIKE PROTEIN"/>
    <property type="match status" value="1"/>
</dbReference>
<evidence type="ECO:0000313" key="4">
    <source>
        <dbReference type="Proteomes" id="UP001157439"/>
    </source>
</evidence>
<feature type="transmembrane region" description="Helical" evidence="1">
    <location>
        <begin position="138"/>
        <end position="157"/>
    </location>
</feature>
<feature type="transmembrane region" description="Helical" evidence="1">
    <location>
        <begin position="335"/>
        <end position="357"/>
    </location>
</feature>
<accession>A0AA37WZ17</accession>
<comment type="caution">
    <text evidence="3">The sequence shown here is derived from an EMBL/GenBank/DDBJ whole genome shotgun (WGS) entry which is preliminary data.</text>
</comment>
<keyword evidence="1" id="KW-0812">Transmembrane</keyword>
<protein>
    <submittedName>
        <fullName evidence="3">Membrane protein</fullName>
    </submittedName>
</protein>